<feature type="transmembrane region" description="Helical" evidence="1">
    <location>
        <begin position="46"/>
        <end position="68"/>
    </location>
</feature>
<keyword evidence="1" id="KW-0472">Membrane</keyword>
<protein>
    <submittedName>
        <fullName evidence="2">DUF2834 domain-containing protein</fullName>
    </submittedName>
</protein>
<feature type="transmembrane region" description="Helical" evidence="1">
    <location>
        <begin position="7"/>
        <end position="26"/>
    </location>
</feature>
<evidence type="ECO:0000256" key="1">
    <source>
        <dbReference type="SAM" id="Phobius"/>
    </source>
</evidence>
<accession>A0A4R9KEB5</accession>
<feature type="transmembrane region" description="Helical" evidence="1">
    <location>
        <begin position="80"/>
        <end position="99"/>
    </location>
</feature>
<dbReference type="AlphaFoldDB" id="A0A4R9KEB5"/>
<gene>
    <name evidence="2" type="ORF">EHQ64_03025</name>
</gene>
<name>A0A4R9KEB5_9LEPT</name>
<dbReference type="OrthoDB" id="331292at2"/>
<keyword evidence="3" id="KW-1185">Reference proteome</keyword>
<keyword evidence="1" id="KW-1133">Transmembrane helix</keyword>
<organism evidence="2 3">
    <name type="scientific">Leptospira sarikeiensis</name>
    <dbReference type="NCBI Taxonomy" id="2484943"/>
    <lineage>
        <taxon>Bacteria</taxon>
        <taxon>Pseudomonadati</taxon>
        <taxon>Spirochaetota</taxon>
        <taxon>Spirochaetia</taxon>
        <taxon>Leptospirales</taxon>
        <taxon>Leptospiraceae</taxon>
        <taxon>Leptospira</taxon>
    </lineage>
</organism>
<sequence length="107" mass="11831">MNLKTLHIFLIVLGSAFTICFLYLVIPPLSQNFDVFGAFLGGFVNPFSTGYSLDVIFTWFVLAAWILYESKTKGIKNGWIALLLGVVPGVAVGLAYYIYLRGKQSSN</sequence>
<dbReference type="InterPro" id="IPR021362">
    <property type="entry name" value="DUF2834"/>
</dbReference>
<evidence type="ECO:0000313" key="3">
    <source>
        <dbReference type="Proteomes" id="UP000297762"/>
    </source>
</evidence>
<dbReference type="RefSeq" id="WP_135648021.1">
    <property type="nucleotide sequence ID" value="NZ_RQGF01000008.1"/>
</dbReference>
<keyword evidence="1" id="KW-0812">Transmembrane</keyword>
<proteinExistence type="predicted"/>
<comment type="caution">
    <text evidence="2">The sequence shown here is derived from an EMBL/GenBank/DDBJ whole genome shotgun (WGS) entry which is preliminary data.</text>
</comment>
<dbReference type="Proteomes" id="UP000297762">
    <property type="component" value="Unassembled WGS sequence"/>
</dbReference>
<dbReference type="EMBL" id="RQGF01000008">
    <property type="protein sequence ID" value="TGL64315.1"/>
    <property type="molecule type" value="Genomic_DNA"/>
</dbReference>
<reference evidence="2" key="1">
    <citation type="journal article" date="2019" name="PLoS Negl. Trop. Dis.">
        <title>Revisiting the worldwide diversity of Leptospira species in the environment.</title>
        <authorList>
            <person name="Vincent A.T."/>
            <person name="Schiettekatte O."/>
            <person name="Bourhy P."/>
            <person name="Veyrier F.J."/>
            <person name="Picardeau M."/>
        </authorList>
    </citation>
    <scope>NUCLEOTIDE SEQUENCE [LARGE SCALE GENOMIC DNA]</scope>
    <source>
        <strain evidence="2">201702455</strain>
    </source>
</reference>
<dbReference type="Pfam" id="PF11196">
    <property type="entry name" value="DUF2834"/>
    <property type="match status" value="1"/>
</dbReference>
<evidence type="ECO:0000313" key="2">
    <source>
        <dbReference type="EMBL" id="TGL64315.1"/>
    </source>
</evidence>